<dbReference type="SMART" id="SM00233">
    <property type="entry name" value="PH"/>
    <property type="match status" value="2"/>
</dbReference>
<feature type="domain" description="C2" evidence="5">
    <location>
        <begin position="2493"/>
        <end position="2637"/>
    </location>
</feature>
<protein>
    <recommendedName>
        <fullName evidence="10">PH domain-containing protein</fullName>
    </recommendedName>
</protein>
<dbReference type="InterPro" id="IPR035892">
    <property type="entry name" value="C2_domain_sf"/>
</dbReference>
<feature type="region of interest" description="Disordered" evidence="2">
    <location>
        <begin position="3488"/>
        <end position="3517"/>
    </location>
</feature>
<evidence type="ECO:0000259" key="4">
    <source>
        <dbReference type="PROSITE" id="PS50003"/>
    </source>
</evidence>
<dbReference type="PROSITE" id="PS50106">
    <property type="entry name" value="PDZ"/>
    <property type="match status" value="1"/>
</dbReference>
<dbReference type="PROSITE" id="PS50004">
    <property type="entry name" value="C2"/>
    <property type="match status" value="1"/>
</dbReference>
<evidence type="ECO:0000313" key="8">
    <source>
        <dbReference type="EMBL" id="RMX66042.1"/>
    </source>
</evidence>
<dbReference type="Gene3D" id="2.60.40.150">
    <property type="entry name" value="C2 domain"/>
    <property type="match status" value="1"/>
</dbReference>
<feature type="region of interest" description="Disordered" evidence="2">
    <location>
        <begin position="3189"/>
        <end position="3209"/>
    </location>
</feature>
<dbReference type="PROSITE" id="PS50003">
    <property type="entry name" value="PH_DOMAIN"/>
    <property type="match status" value="2"/>
</dbReference>
<keyword evidence="9" id="KW-1185">Reference proteome</keyword>
<comment type="caution">
    <text evidence="8">The sequence shown here is derived from an EMBL/GenBank/DDBJ whole genome shotgun (WGS) entry which is preliminary data.</text>
</comment>
<feature type="domain" description="DEP" evidence="7">
    <location>
        <begin position="3420"/>
        <end position="3484"/>
    </location>
</feature>
<evidence type="ECO:0000313" key="9">
    <source>
        <dbReference type="Proteomes" id="UP000282087"/>
    </source>
</evidence>
<evidence type="ECO:0000256" key="1">
    <source>
        <dbReference type="ARBA" id="ARBA00006545"/>
    </source>
</evidence>
<feature type="signal peptide" evidence="3">
    <location>
        <begin position="1"/>
        <end position="15"/>
    </location>
</feature>
<dbReference type="Pfam" id="PF00169">
    <property type="entry name" value="PH"/>
    <property type="match status" value="1"/>
</dbReference>
<dbReference type="Proteomes" id="UP000282087">
    <property type="component" value="Unassembled WGS sequence"/>
</dbReference>
<feature type="region of interest" description="Disordered" evidence="2">
    <location>
        <begin position="3618"/>
        <end position="3645"/>
    </location>
</feature>
<dbReference type="InterPro" id="IPR001478">
    <property type="entry name" value="PDZ"/>
</dbReference>
<accession>A0A3M6VIA4</accession>
<evidence type="ECO:0000256" key="3">
    <source>
        <dbReference type="SAM" id="SignalP"/>
    </source>
</evidence>
<dbReference type="PANTHER" id="PTHR16166">
    <property type="entry name" value="VACUOLAR PROTEIN SORTING-ASSOCIATED PROTEIN VPS13"/>
    <property type="match status" value="1"/>
</dbReference>
<dbReference type="InterPro" id="IPR000008">
    <property type="entry name" value="C2_dom"/>
</dbReference>
<feature type="region of interest" description="Disordered" evidence="2">
    <location>
        <begin position="2683"/>
        <end position="2704"/>
    </location>
</feature>
<feature type="compositionally biased region" description="Polar residues" evidence="2">
    <location>
        <begin position="3501"/>
        <end position="3517"/>
    </location>
</feature>
<feature type="compositionally biased region" description="Low complexity" evidence="2">
    <location>
        <begin position="3627"/>
        <end position="3644"/>
    </location>
</feature>
<dbReference type="InterPro" id="IPR001849">
    <property type="entry name" value="PH_domain"/>
</dbReference>
<dbReference type="InterPro" id="IPR026847">
    <property type="entry name" value="VPS13"/>
</dbReference>
<organism evidence="8 9">
    <name type="scientific">Peronospora effusa</name>
    <dbReference type="NCBI Taxonomy" id="542832"/>
    <lineage>
        <taxon>Eukaryota</taxon>
        <taxon>Sar</taxon>
        <taxon>Stramenopiles</taxon>
        <taxon>Oomycota</taxon>
        <taxon>Peronosporomycetes</taxon>
        <taxon>Peronosporales</taxon>
        <taxon>Peronosporaceae</taxon>
        <taxon>Peronospora</taxon>
    </lineage>
</organism>
<gene>
    <name evidence="8" type="ORF">DD238_003960</name>
</gene>
<dbReference type="InterPro" id="IPR000591">
    <property type="entry name" value="DEP_dom"/>
</dbReference>
<dbReference type="GO" id="GO:0006623">
    <property type="term" value="P:protein targeting to vacuole"/>
    <property type="evidence" value="ECO:0007669"/>
    <property type="project" value="TreeGrafter"/>
</dbReference>
<keyword evidence="3" id="KW-0732">Signal</keyword>
<dbReference type="GO" id="GO:0045053">
    <property type="term" value="P:protein retention in Golgi apparatus"/>
    <property type="evidence" value="ECO:0007669"/>
    <property type="project" value="TreeGrafter"/>
</dbReference>
<feature type="compositionally biased region" description="Low complexity" evidence="2">
    <location>
        <begin position="3952"/>
        <end position="3964"/>
    </location>
</feature>
<dbReference type="EMBL" id="QLLG01000218">
    <property type="protein sequence ID" value="RMX66042.1"/>
    <property type="molecule type" value="Genomic_DNA"/>
</dbReference>
<evidence type="ECO:0000259" key="5">
    <source>
        <dbReference type="PROSITE" id="PS50004"/>
    </source>
</evidence>
<feature type="region of interest" description="Disordered" evidence="2">
    <location>
        <begin position="4256"/>
        <end position="4286"/>
    </location>
</feature>
<feature type="chain" id="PRO_5017934270" description="PH domain-containing protein" evidence="3">
    <location>
        <begin position="16"/>
        <end position="4724"/>
    </location>
</feature>
<evidence type="ECO:0000256" key="2">
    <source>
        <dbReference type="SAM" id="MobiDB-lite"/>
    </source>
</evidence>
<dbReference type="VEuPathDB" id="FungiDB:DD237_003892"/>
<evidence type="ECO:0000259" key="6">
    <source>
        <dbReference type="PROSITE" id="PS50106"/>
    </source>
</evidence>
<dbReference type="Pfam" id="PF25036">
    <property type="entry name" value="VPS13_VAB"/>
    <property type="match status" value="2"/>
</dbReference>
<evidence type="ECO:0008006" key="10">
    <source>
        <dbReference type="Google" id="ProtNLM"/>
    </source>
</evidence>
<dbReference type="SUPFAM" id="SSF50729">
    <property type="entry name" value="PH domain-like"/>
    <property type="match status" value="2"/>
</dbReference>
<name>A0A3M6VIA4_9STRA</name>
<dbReference type="InterPro" id="IPR011993">
    <property type="entry name" value="PH-like_dom_sf"/>
</dbReference>
<dbReference type="InterPro" id="IPR009543">
    <property type="entry name" value="VPS13_VAB"/>
</dbReference>
<dbReference type="Gene3D" id="2.30.29.30">
    <property type="entry name" value="Pleckstrin-homology domain (PH domain)/Phosphotyrosine-binding domain (PTB)"/>
    <property type="match status" value="2"/>
</dbReference>
<comment type="similarity">
    <text evidence="1">Belongs to the VPS13 family.</text>
</comment>
<evidence type="ECO:0000259" key="7">
    <source>
        <dbReference type="PROSITE" id="PS50186"/>
    </source>
</evidence>
<sequence length="4724" mass="528004">MLQHAVALLLQRLLGKFVTFDSNMLKMSLWQGDLSFQDLQLRLSHGEGAIDHLSIQIPWRALWTQPVQIKAQGIRILLHQTSKVSHAETQELEETVDTSIADSNGDDWTYLSRLVSHIIGNVQIELSNVQIRYDCDPSSLAQQPGSGTLEIAYVSLTNTNAEWELEFTPQSNANMESRKVWDYIVRDNGGLSTDEFVLLRTEGVAAYIEYPDKQRSTGSEGERSSSRIHRKYLFHEWCSTVKVLQVFSCWFGFCRASLYYHSVNAAFPDVELDIDVGCKPGSIAEKCGMCAANNTSSKERVALPVNQPRVHFGPEHIDVLYAILIEVRAPYDEYDRLATLTQQQVSRPDGFLMVLSYAKQWLLTDCLDAVVGETFTVAAVGDDDDDDEFEDAITPPSLSVRAELRYGAGIFFSARESVATEEKTVGGTQWIWILGKTIGVIKQSCVEDEIQLSVQSLYMYEVAERSESYSIIDHASQSHEDASSTVMEAPIVRISCVVPAYQSRLVGHQPALDVQIGSIMMFIKDETLVMWMTLFAPMYWWWNQWNLSHPRKSVAYDEAQIAPIAHVGIKMEKICFVFGLHDRFCFGIKFINLSVETSEPDRREFVRSDFRTSFRLFSIGKSLASLQAQKNWNDVKGAHEIVIVDNLLLTKMSHSRTQWCTEYYFCKHRSLCDGALCYDEQEYEPEKETAMYNYEAGLSAIRIDWTVVELENLFWVLGKWSFYLPDKAAHEPDRNLGPDVGCGNLICQRRWSIKTSDIEICVTDDRPGQATQTSFVLYINDVEWLSRVCTTTHSHSFSASSISLREGDTVIFQVTGKPGLLTPALSARLQTDLAYLNESWAVEKNMPSVLRFDHQTSRVILSIQRLSGDLFLPNIEMVLAWIGGLHNRYLLGLILSTSWGYELDDFRLNLSKLGSQAFSTVLNDSTCLNDEVVISLSVAHGLQLNVKHRDETPGASLDALSPIRTIARLDVLSMSLQARGSSATVSGRRKFQIKGSMRNLQLIDLTNPSGSLPVEAALPNRQSVGSPGDMFDGVADGGSFGVKNVIDFVINSPDSCDGGVVVRIRLDSVCVVYLHRVFKQFYHYFLDNFYNTLVNPLGESPSHEMASSVFKYYMVNTAALPVSLEELLHLYINAVVTEVEERVNAMGSSTTRHQKGNVYFEVVGNDLTFALPRSSFSRDSIIFRSTNARFWSSGVDPLASAFLQNGTFADEARLSQGSAFAGASAAKAQLSRRTELRNLRRQIKNQRSRILSNRSQLFIDLRNATQQAQNYLHEGFQALPAAENAVKIIHNKIVQLDQQLEQLTQYLLKVDYALDEAKAEGDALDSGGCDSLHFLASTPTNSMQAQSDSMEQIRHEVAGMSQHLMAPLFVAEDAEFHDARVATDSNVISHDHKDGDMSTSSVGLFEFELVDLSGTTRDSVSPLFHHSLLTGRIDLEPESLSEAILSSYFGLALSMNELSIGTGPEQYTILLGMIYENFQEVSRVVAEDTYPLCVTCGGLHYSSENCNAIWLKILVKFSDAALRISNSDHTVADLFWEQLELAFTLRTDDSLEVSVAALSFTTVDVRPTHCQTAAEIVRPLPGDGFQFEYTQKMNWTDSVYDLKVRNTNFLGVYPAFHDIVAFFVTPIFEEGGFLDFDVGYMSSPPPDWQKLDFFVTTTGCLFSLLEDFETTDARALVMLTDCVAAYSLHQKCEGVADMTKCHMEFHQHGVYFSQLPDLQIDASFPLSNSFLLVIDHFVEGSTTLSRRNSFVLAPVETRFSVQDANLFINIANNYLQCVPLPTRSVSAKVTSIEAHIESNDAFSSQKSLTAPPTTFVADKLLGDVGELRLVLVNNSLGIPIADFRMREIVCEYIQDEDYSTTMGATLLFNYFNNSIYRWEPLVEPFAVQIRIHRALKDNSLVEVFANLPNTVNFNMTPAMAPLLSSEALTQADFVTSGSKSTSPFWVENKTGLELKFSFRRGTGTIIQQVVADNGKVSVDCREQGDMLSFDSASADRFLRETDRQALTVNHTLSVWLNGNKWVSVNPVVVDMVGHVAVPLRESLVPVANDDADDYESGGDEEIHLPTLVAEISIQADGSKLISLHSQMVLQNRTSVPLMVWAFSPREGGCIQEWIIDREQVCHIPLQLVHPQSKLSIKPSPYVQYAPLTTSLEELGDEVRTAKAVNTKRFVRAGSCICNFETFATTEDLQNAAKSLDMVSSSSLSSANPLSGYIVRDLPAWKCTYEVEAYYLMRATFSSTDEPAPAKKQVNDLPQVEEEGEKVEDDFLNVFGEPAQRQRVNPLRDVNHELDEARSASQRRGLYEPTNSSLYYLSVSPFLTLHNRLATAMAYRLLNDSLQLVAEGILAVGNVLPLFQVDASELLYVSFRLENYNWSTPKLIINPKASTYSVPYKEIIEPVQLLGRVFDRDITGEQGNVPNLQLQVKLSGRDIIVFCSIWIVNHTDLDLEYCNSTSSSYKRLENVLKYVHRRPVSVEEQSENFSARSMSFRGEGARETQLARLQKVRPSANPVALIVVIREAKELYNAQYFGSQSPYVRASLYVLKNPKDEYLEKPEMVAICSASTKPSPSGALTPQWDGRLQNTLLLRFPPEARTLNLARIIIEVRNVHYGLDTCLGVTAVKVNTILKDRKRAAAFNWYKLLKRKSSRERKASKNNLASIHRGDISISFSVGTSQKLPTEIDTVESGTVVADDQSAPSDYDEETMSDYLEKQESEDFQLDDVEVASGLEEQQTLGPLPSTRAVRSLKRLQTPSNHEIGLPGAPASMRGRQVYSFTGEIETARTQELISYDPTSTRAMGAMMLNGSPSKPAHKGNSHGVQVYLPHNRFASVVVEVYSSSLMSEVFDLVCMKCGFVGVLDIDDFIFYELVLPRFVSLRSAGRPEGERWYGQAIAMTSRVENRGRRHGLHLCHNITITTIRLYDEASTASLHHVTPRSLVTSSKRSNPAQIRPMPWGDVLPYSSGGKHWEVLRIKSRSSSWSDVIRLNRNAMGNSGVAQVISLANEVYGQDEESDLRKGSQEVALWSYYGSGRFSETIIATIVPRYILINKTEETIKYRQLEVPKTFRLAANELMPFHWPSALREKLLEVTLLHKYSWSGSFRINSLGTTYLKLRDRDDSSRIYILQCQIELVGGSVALIFRGESRRFPPYRIDNMTSFRIRYKQTNWGEDKDFDELLPRSSCPYSWDYLHGTEGKSSSSNQDPAFPGNSTSSTRSLQVRFMRVTSSSKTSGDSDKDAVEIREYNLDEMATHKRIQLHRSLPANLFLKPEQKGYLLKKDSMLKWNRKYFRLYEHMLYYFANETDQVLLGVVDLRIGSHVPGVGGVAIFEKAAESSSKSSFISLNGLVSSISGSLFGGGSKQLGKDGGDDDDDDGDDRSRELVRFAVSLTTSSLLCEYSEKFVDMMTVNGAAVPDGVARKGFYVNGQDLVDFLVTIMSTQTKAQAFTTAQEMMELGILKQVHILSDGDARRQAPMRTFQCSKKVWYSVESSISSTDSDMDSEDSLSITTPQDSEASTISNKSNAKPITVGPQFSIITPTKCYDLKAKNPKIAKIWVRRLRLATQGSHNNEIEELSEDMPMPKTIRSQRDILPQVQTAKTYVNVRIRADGPTKVLELFEGGEEDFDEKEHKYESSSVASASSDSPTASEASTNAFESLTSGMAFHLRVDGVGISCVNELPMEIVYIYFGGISLHYLRVNSKMRMNITLDDLQIDNQSEEATFTKLLCPRFESVTAIASTPARKRTGDIDEDLAEMVSQGRGMVSDNVNDESQGNVGLISNQNIFSCADCKYRQANVAAMHFCCAWSNEQANTDYFKHCSFWLYPVITQLDEDLLVSARAFVASMSQSWGQNRSQNRSGEIRMETIPIETMLEALTEYRENTRSEELNPLKSLESYTTTSSTEARKVYFALLHIHPMDFDITFRSDVFQAKTTISLHEAASFKKSKLGGSHADERKRLTSGPSSVGDSSVDDSSSMTWAIPSLTMHVPDLDNAPVRLNALMIEHAFGTSDDLTRRVSKYYTRQLWKQLHKILGSFDFLGNPVGLLDHIGTGVRDFVYEPLEGLKIGGKGFSKGLAKGTASLMSNTVDGTFDAASKISGTFGQGFANLSLDDHYQQNRARARRRHVRGLREGLVQGSRELSLGVYEGVAGLVLNPMRGAHESGAVGFVRGTITGIIGLPVKPVAGIFDFASRATQGVRNRSLQNGENMQRVRRPRVFGRYNELKCYKEADTIAYELLKRVGGDRLSGEKIVFYNEILQSVSAADLTREARDRRRSGSVGNAKSKSNNDSTCQRTKSLRRTLQESDERLRAAGEPPNAGTGETSGRKLRYEVVFNHKKLGMDLETDFYCENVTIKAMNETARSKAKARGQIAPGQQVLQEGDYLIGVGGVDVRGIGFHETLALLRGTSRPLTVQFESAEELMQDITTPKPRNVEEEEVEFGSTSRARLRRLSLAGPGSGNDAVDESLTNLKVQVTHWLIVTEQRVLYINVGSLTKPVVEWMTPLRYIYRVEWQKSAARICLHLSVGVDSLPMGPRLRPSLKTYDGHERDMNVFLDVMWHSFGSSTAEEQELWPSDTSLNGYLLKKGGFTTVRRWFVLSRNCLYYFSNRKQLRGIIPLGHVRLEADVGDARCLRITNATRSEPLVTLQLDSGQVVERVQSEVVLVAASTQELEMWQSSLAHAAGKGMRHSRGTRFFVPTAASRLEVGTQETPDFVTKPLTDALKKTVEVFNIKVS</sequence>
<dbReference type="SUPFAM" id="SSF49562">
    <property type="entry name" value="C2 domain (Calcium/lipid-binding domain, CaLB)"/>
    <property type="match status" value="1"/>
</dbReference>
<reference evidence="8 9" key="1">
    <citation type="submission" date="2018-06" db="EMBL/GenBank/DDBJ databases">
        <title>Comparative genomics of downy mildews reveals potential adaptations to biotrophy.</title>
        <authorList>
            <person name="Fletcher K."/>
            <person name="Klosterman S.J."/>
            <person name="Derevnina L."/>
            <person name="Martin F."/>
            <person name="Koike S."/>
            <person name="Reyes Chin-Wo S."/>
            <person name="Mou B."/>
            <person name="Michelmore R."/>
        </authorList>
    </citation>
    <scope>NUCLEOTIDE SEQUENCE [LARGE SCALE GENOMIC DNA]</scope>
    <source>
        <strain evidence="8 9">R14</strain>
    </source>
</reference>
<feature type="compositionally biased region" description="Polar residues" evidence="2">
    <location>
        <begin position="4268"/>
        <end position="4285"/>
    </location>
</feature>
<dbReference type="GO" id="GO:0035556">
    <property type="term" value="P:intracellular signal transduction"/>
    <property type="evidence" value="ECO:0007669"/>
    <property type="project" value="InterPro"/>
</dbReference>
<feature type="region of interest" description="Disordered" evidence="2">
    <location>
        <begin position="3939"/>
        <end position="3964"/>
    </location>
</feature>
<feature type="domain" description="PDZ" evidence="6">
    <location>
        <begin position="4359"/>
        <end position="4409"/>
    </location>
</feature>
<feature type="compositionally biased region" description="Polar residues" evidence="2">
    <location>
        <begin position="3190"/>
        <end position="3209"/>
    </location>
</feature>
<feature type="domain" description="PH" evidence="4">
    <location>
        <begin position="4565"/>
        <end position="4673"/>
    </location>
</feature>
<proteinExistence type="inferred from homology"/>
<dbReference type="PROSITE" id="PS50186">
    <property type="entry name" value="DEP"/>
    <property type="match status" value="1"/>
</dbReference>
<dbReference type="VEuPathDB" id="FungiDB:DD237_000184"/>
<dbReference type="PANTHER" id="PTHR16166:SF93">
    <property type="entry name" value="INTERMEMBRANE LIPID TRANSFER PROTEIN VPS13"/>
    <property type="match status" value="1"/>
</dbReference>
<feature type="domain" description="PH" evidence="4">
    <location>
        <begin position="3263"/>
        <end position="3558"/>
    </location>
</feature>